<dbReference type="EMBL" id="JAQQWL010000001">
    <property type="protein sequence ID" value="KAK8090602.1"/>
    <property type="molecule type" value="Genomic_DNA"/>
</dbReference>
<dbReference type="GeneID" id="92084579"/>
<name>A0ABR1X5H6_9PEZI</name>
<protein>
    <submittedName>
        <fullName evidence="1">Uncharacterized protein</fullName>
    </submittedName>
</protein>
<keyword evidence="2" id="KW-1185">Reference proteome</keyword>
<reference evidence="1 2" key="1">
    <citation type="submission" date="2023-01" db="EMBL/GenBank/DDBJ databases">
        <title>Analysis of 21 Apiospora genomes using comparative genomics revels a genus with tremendous synthesis potential of carbohydrate active enzymes and secondary metabolites.</title>
        <authorList>
            <person name="Sorensen T."/>
        </authorList>
    </citation>
    <scope>NUCLEOTIDE SEQUENCE [LARGE SCALE GENOMIC DNA]</scope>
    <source>
        <strain evidence="1 2">CBS 135458</strain>
    </source>
</reference>
<gene>
    <name evidence="1" type="ORF">PG994_000107</name>
</gene>
<dbReference type="Proteomes" id="UP001480595">
    <property type="component" value="Unassembled WGS sequence"/>
</dbReference>
<evidence type="ECO:0000313" key="1">
    <source>
        <dbReference type="EMBL" id="KAK8090602.1"/>
    </source>
</evidence>
<organism evidence="1 2">
    <name type="scientific">Apiospora phragmitis</name>
    <dbReference type="NCBI Taxonomy" id="2905665"/>
    <lineage>
        <taxon>Eukaryota</taxon>
        <taxon>Fungi</taxon>
        <taxon>Dikarya</taxon>
        <taxon>Ascomycota</taxon>
        <taxon>Pezizomycotina</taxon>
        <taxon>Sordariomycetes</taxon>
        <taxon>Xylariomycetidae</taxon>
        <taxon>Amphisphaeriales</taxon>
        <taxon>Apiosporaceae</taxon>
        <taxon>Apiospora</taxon>
    </lineage>
</organism>
<dbReference type="RefSeq" id="XP_066722148.1">
    <property type="nucleotide sequence ID" value="XM_066851516.1"/>
</dbReference>
<comment type="caution">
    <text evidence="1">The sequence shown here is derived from an EMBL/GenBank/DDBJ whole genome shotgun (WGS) entry which is preliminary data.</text>
</comment>
<evidence type="ECO:0000313" key="2">
    <source>
        <dbReference type="Proteomes" id="UP001480595"/>
    </source>
</evidence>
<accession>A0ABR1X5H6</accession>
<proteinExistence type="predicted"/>
<sequence length="74" mass="8254">MQFTVLATTPLGAATSARDFTLHDGILLARNPHSENHDNDDACCLPPYMFFTEMFDFSKLAAGNVLTGEVRRHR</sequence>